<accession>A0A381QLW4</accession>
<dbReference type="SUPFAM" id="SSF56601">
    <property type="entry name" value="beta-lactamase/transpeptidase-like"/>
    <property type="match status" value="1"/>
</dbReference>
<dbReference type="InterPro" id="IPR012338">
    <property type="entry name" value="Beta-lactam/transpept-like"/>
</dbReference>
<dbReference type="Gene3D" id="3.40.710.10">
    <property type="entry name" value="DD-peptidase/beta-lactamase superfamily"/>
    <property type="match status" value="1"/>
</dbReference>
<sequence>MRNSATLLSLITALVLWSPSAGEAQTPLVDPGTGPWDLVAEAQVQDVCRLDPELLQQVVMRQDQSFAIVRYGRLCFVSGENASDGPGVSHLFSATKTLGALLTGAVMYQTRDLPQSSASMGGPLLQWDRMDKWIDLTTLPSRGRVNPDATVAHVLGMVGYSDDLSFGQKRHRYDADGSREINYLIRVIDNVVKQDPQRFGADAVEVKDRLFAKLGFEDSSWDVDFFGYSWYGSLLDMARLGLLALHGGIYNGERLVDTEYIYNMTHPAFEDGSTRYGYLTWLNGGTCQPRAIHASYPHGISEASDCADGNCDQDNDVGVWSAIGAGGQYIVGHRGLDMVVVGKNWGSGGGGELFDLVLPSIVAADPRFMGDQEAFCEAYARGAYAPDLVKWEGGL</sequence>
<evidence type="ECO:0000313" key="1">
    <source>
        <dbReference type="EMBL" id="SUZ79858.1"/>
    </source>
</evidence>
<dbReference type="AlphaFoldDB" id="A0A381QLW4"/>
<protein>
    <recommendedName>
        <fullName evidence="2">Beta-lactamase-related domain-containing protein</fullName>
    </recommendedName>
</protein>
<reference evidence="1" key="1">
    <citation type="submission" date="2018-05" db="EMBL/GenBank/DDBJ databases">
        <authorList>
            <person name="Lanie J.A."/>
            <person name="Ng W.-L."/>
            <person name="Kazmierczak K.M."/>
            <person name="Andrzejewski T.M."/>
            <person name="Davidsen T.M."/>
            <person name="Wayne K.J."/>
            <person name="Tettelin H."/>
            <person name="Glass J.I."/>
            <person name="Rusch D."/>
            <person name="Podicherti R."/>
            <person name="Tsui H.-C.T."/>
            <person name="Winkler M.E."/>
        </authorList>
    </citation>
    <scope>NUCLEOTIDE SEQUENCE</scope>
</reference>
<gene>
    <name evidence="1" type="ORF">METZ01_LOCUS32712</name>
</gene>
<evidence type="ECO:0008006" key="2">
    <source>
        <dbReference type="Google" id="ProtNLM"/>
    </source>
</evidence>
<proteinExistence type="predicted"/>
<dbReference type="EMBL" id="UINC01001404">
    <property type="protein sequence ID" value="SUZ79858.1"/>
    <property type="molecule type" value="Genomic_DNA"/>
</dbReference>
<name>A0A381QLW4_9ZZZZ</name>
<organism evidence="1">
    <name type="scientific">marine metagenome</name>
    <dbReference type="NCBI Taxonomy" id="408172"/>
    <lineage>
        <taxon>unclassified sequences</taxon>
        <taxon>metagenomes</taxon>
        <taxon>ecological metagenomes</taxon>
    </lineage>
</organism>